<evidence type="ECO:0000256" key="1">
    <source>
        <dbReference type="SAM" id="Phobius"/>
    </source>
</evidence>
<keyword evidence="1" id="KW-1133">Transmembrane helix</keyword>
<dbReference type="Proteomes" id="UP001208689">
    <property type="component" value="Chromosome"/>
</dbReference>
<protein>
    <recommendedName>
        <fullName evidence="4">ABC transporter permease</fullName>
    </recommendedName>
</protein>
<keyword evidence="1" id="KW-0472">Membrane</keyword>
<accession>A0ABY6HSQ5</accession>
<dbReference type="EMBL" id="CP104013">
    <property type="protein sequence ID" value="UYP45586.1"/>
    <property type="molecule type" value="Genomic_DNA"/>
</dbReference>
<feature type="transmembrane region" description="Helical" evidence="1">
    <location>
        <begin position="16"/>
        <end position="36"/>
    </location>
</feature>
<evidence type="ECO:0008006" key="4">
    <source>
        <dbReference type="Google" id="ProtNLM"/>
    </source>
</evidence>
<organism evidence="2 3">
    <name type="scientific">Candidatus Lokiarchaeum ossiferum</name>
    <dbReference type="NCBI Taxonomy" id="2951803"/>
    <lineage>
        <taxon>Archaea</taxon>
        <taxon>Promethearchaeati</taxon>
        <taxon>Promethearchaeota</taxon>
        <taxon>Promethearchaeia</taxon>
        <taxon>Promethearchaeales</taxon>
        <taxon>Promethearchaeaceae</taxon>
        <taxon>Candidatus Lokiarchaeum</taxon>
    </lineage>
</organism>
<sequence>MRIQAIWKLLKGKHELWAIVILITFSLTLLNTVSYMTRLTQATAINEGIADIGTDIHVFLKSG</sequence>
<evidence type="ECO:0000313" key="2">
    <source>
        <dbReference type="EMBL" id="UYP45586.1"/>
    </source>
</evidence>
<evidence type="ECO:0000313" key="3">
    <source>
        <dbReference type="Proteomes" id="UP001208689"/>
    </source>
</evidence>
<reference evidence="2" key="1">
    <citation type="submission" date="2022-09" db="EMBL/GenBank/DDBJ databases">
        <title>Actin cytoskeleton and complex cell architecture in an #Asgard archaeon.</title>
        <authorList>
            <person name="Ponce Toledo R.I."/>
            <person name="Schleper C."/>
            <person name="Rodrigues Oliveira T."/>
            <person name="Wollweber F."/>
            <person name="Xu J."/>
            <person name="Rittmann S."/>
            <person name="Klingl A."/>
            <person name="Pilhofer M."/>
        </authorList>
    </citation>
    <scope>NUCLEOTIDE SEQUENCE</scope>
    <source>
        <strain evidence="2">B-35</strain>
    </source>
</reference>
<keyword evidence="3" id="KW-1185">Reference proteome</keyword>
<gene>
    <name evidence="2" type="ORF">NEF87_001871</name>
</gene>
<keyword evidence="1" id="KW-0812">Transmembrane</keyword>
<name>A0ABY6HSQ5_9ARCH</name>
<proteinExistence type="predicted"/>